<feature type="binding site" evidence="3">
    <location>
        <position position="58"/>
    </location>
    <ligand>
        <name>substrate</name>
    </ligand>
</feature>
<feature type="binding site" evidence="3">
    <location>
        <begin position="8"/>
        <end position="15"/>
    </location>
    <ligand>
        <name>substrate</name>
    </ligand>
</feature>
<dbReference type="InterPro" id="IPR051695">
    <property type="entry name" value="Phosphoglycerate_Mutase"/>
</dbReference>
<proteinExistence type="predicted"/>
<feature type="active site" description="Proton donor/acceptor" evidence="2">
    <location>
        <position position="83"/>
    </location>
</feature>
<feature type="active site" description="Tele-phosphohistidine intermediate" evidence="2">
    <location>
        <position position="9"/>
    </location>
</feature>
<evidence type="ECO:0000313" key="5">
    <source>
        <dbReference type="Proteomes" id="UP000253410"/>
    </source>
</evidence>
<dbReference type="GO" id="GO:0005829">
    <property type="term" value="C:cytosol"/>
    <property type="evidence" value="ECO:0007669"/>
    <property type="project" value="TreeGrafter"/>
</dbReference>
<dbReference type="EMBL" id="QFFJ01000002">
    <property type="protein sequence ID" value="RBL90940.1"/>
    <property type="molecule type" value="Genomic_DNA"/>
</dbReference>
<dbReference type="AlphaFoldDB" id="A0A365XXI6"/>
<dbReference type="PANTHER" id="PTHR46517">
    <property type="entry name" value="FRUCTOSE-2,6-BISPHOSPHATASE TIGAR"/>
    <property type="match status" value="1"/>
</dbReference>
<comment type="caution">
    <text evidence="4">The sequence shown here is derived from an EMBL/GenBank/DDBJ whole genome shotgun (WGS) entry which is preliminary data.</text>
</comment>
<dbReference type="Gene3D" id="3.40.50.1240">
    <property type="entry name" value="Phosphoglycerate mutase-like"/>
    <property type="match status" value="1"/>
</dbReference>
<dbReference type="GO" id="GO:0004331">
    <property type="term" value="F:fructose-2,6-bisphosphate 2-phosphatase activity"/>
    <property type="evidence" value="ECO:0007669"/>
    <property type="project" value="TreeGrafter"/>
</dbReference>
<dbReference type="PANTHER" id="PTHR46517:SF1">
    <property type="entry name" value="FRUCTOSE-2,6-BISPHOSPHATASE TIGAR"/>
    <property type="match status" value="1"/>
</dbReference>
<dbReference type="CDD" id="cd07067">
    <property type="entry name" value="HP_PGM_like"/>
    <property type="match status" value="1"/>
</dbReference>
<protein>
    <submittedName>
        <fullName evidence="4">Histidine phosphatase family protein</fullName>
    </submittedName>
</protein>
<gene>
    <name evidence="4" type="ORF">DF182_22925</name>
</gene>
<dbReference type="InterPro" id="IPR013078">
    <property type="entry name" value="His_Pase_superF_clade-1"/>
</dbReference>
<reference evidence="4 5" key="1">
    <citation type="submission" date="2018-05" db="EMBL/GenBank/DDBJ databases">
        <title>Chitinophaga sp. K3CV102501T nov., isolated from isolated from a monsoon evergreen broad-leaved forest soil.</title>
        <authorList>
            <person name="Lv Y."/>
        </authorList>
    </citation>
    <scope>NUCLEOTIDE SEQUENCE [LARGE SCALE GENOMIC DNA]</scope>
    <source>
        <strain evidence="4 5">GDMCC 1.1325</strain>
    </source>
</reference>
<sequence>MTRIAIIRHGCTSWNKAGRLQGYSDIPLDDEGLSQARKLGQRLASEQWDVVCSSHLIRARQTAAIVAEELGIDSIWQDIRIGEAGGGQAEGTTEAERLAKWGPDWKQMDLGMETNTDVLERGLSFLEDLITTEEGKQIVLVTHGSFIRQILAYLLPEMPPPPPMGNTSVTRLEYANGEWTCHLFNSVTHLEEV</sequence>
<evidence type="ECO:0000256" key="1">
    <source>
        <dbReference type="ARBA" id="ARBA00022801"/>
    </source>
</evidence>
<evidence type="ECO:0000256" key="2">
    <source>
        <dbReference type="PIRSR" id="PIRSR613078-1"/>
    </source>
</evidence>
<dbReference type="SUPFAM" id="SSF53254">
    <property type="entry name" value="Phosphoglycerate mutase-like"/>
    <property type="match status" value="1"/>
</dbReference>
<dbReference type="GO" id="GO:0045820">
    <property type="term" value="P:negative regulation of glycolytic process"/>
    <property type="evidence" value="ECO:0007669"/>
    <property type="project" value="TreeGrafter"/>
</dbReference>
<evidence type="ECO:0000313" key="4">
    <source>
        <dbReference type="EMBL" id="RBL90940.1"/>
    </source>
</evidence>
<accession>A0A365XXI6</accession>
<dbReference type="GO" id="GO:0043456">
    <property type="term" value="P:regulation of pentose-phosphate shunt"/>
    <property type="evidence" value="ECO:0007669"/>
    <property type="project" value="TreeGrafter"/>
</dbReference>
<dbReference type="InterPro" id="IPR029033">
    <property type="entry name" value="His_PPase_superfam"/>
</dbReference>
<dbReference type="SMART" id="SM00855">
    <property type="entry name" value="PGAM"/>
    <property type="match status" value="1"/>
</dbReference>
<organism evidence="4 5">
    <name type="scientific">Chitinophaga flava</name>
    <dbReference type="NCBI Taxonomy" id="2259036"/>
    <lineage>
        <taxon>Bacteria</taxon>
        <taxon>Pseudomonadati</taxon>
        <taxon>Bacteroidota</taxon>
        <taxon>Chitinophagia</taxon>
        <taxon>Chitinophagales</taxon>
        <taxon>Chitinophagaceae</taxon>
        <taxon>Chitinophaga</taxon>
    </lineage>
</organism>
<evidence type="ECO:0000256" key="3">
    <source>
        <dbReference type="PIRSR" id="PIRSR613078-2"/>
    </source>
</evidence>
<dbReference type="Proteomes" id="UP000253410">
    <property type="component" value="Unassembled WGS sequence"/>
</dbReference>
<dbReference type="Pfam" id="PF00300">
    <property type="entry name" value="His_Phos_1"/>
    <property type="match status" value="1"/>
</dbReference>
<dbReference type="OrthoDB" id="9782128at2"/>
<name>A0A365XXI6_9BACT</name>
<keyword evidence="1" id="KW-0378">Hydrolase</keyword>
<keyword evidence="5" id="KW-1185">Reference proteome</keyword>